<sequence length="119" mass="12657">MGIRVFHCDDSEAFTRLVAFWLSDYEDIEHAGQAHTGEGALKALPEARADVVLLDTLGKPGDDALLNDVRAVAPTAKVIVYSGYVRLMQEGALGDGADAYLEKSDDDGPLIAAIRAVVA</sequence>
<feature type="modified residue" description="4-aspartylphosphate" evidence="1">
    <location>
        <position position="55"/>
    </location>
</feature>
<proteinExistence type="predicted"/>
<keyword evidence="4" id="KW-1185">Reference proteome</keyword>
<protein>
    <submittedName>
        <fullName evidence="3">Response regulator</fullName>
    </submittedName>
</protein>
<dbReference type="InterPro" id="IPR001789">
    <property type="entry name" value="Sig_transdc_resp-reg_receiver"/>
</dbReference>
<comment type="caution">
    <text evidence="3">The sequence shown here is derived from an EMBL/GenBank/DDBJ whole genome shotgun (WGS) entry which is preliminary data.</text>
</comment>
<accession>A0ABT4RTR3</accession>
<dbReference type="Pfam" id="PF00072">
    <property type="entry name" value="Response_reg"/>
    <property type="match status" value="1"/>
</dbReference>
<keyword evidence="1" id="KW-0597">Phosphoprotein</keyword>
<evidence type="ECO:0000313" key="3">
    <source>
        <dbReference type="EMBL" id="MDA0141778.1"/>
    </source>
</evidence>
<reference evidence="3" key="1">
    <citation type="submission" date="2022-10" db="EMBL/GenBank/DDBJ databases">
        <title>The WGS of Solirubrobacter sp. CPCC 204708.</title>
        <authorList>
            <person name="Jiang Z."/>
        </authorList>
    </citation>
    <scope>NUCLEOTIDE SEQUENCE</scope>
    <source>
        <strain evidence="3">CPCC 204708</strain>
    </source>
</reference>
<dbReference type="EMBL" id="JAPCID010000065">
    <property type="protein sequence ID" value="MDA0141778.1"/>
    <property type="molecule type" value="Genomic_DNA"/>
</dbReference>
<evidence type="ECO:0000313" key="4">
    <source>
        <dbReference type="Proteomes" id="UP001147700"/>
    </source>
</evidence>
<evidence type="ECO:0000259" key="2">
    <source>
        <dbReference type="PROSITE" id="PS50110"/>
    </source>
</evidence>
<dbReference type="Proteomes" id="UP001147700">
    <property type="component" value="Unassembled WGS sequence"/>
</dbReference>
<dbReference type="PROSITE" id="PS50110">
    <property type="entry name" value="RESPONSE_REGULATORY"/>
    <property type="match status" value="1"/>
</dbReference>
<evidence type="ECO:0000256" key="1">
    <source>
        <dbReference type="PROSITE-ProRule" id="PRU00169"/>
    </source>
</evidence>
<dbReference type="SMART" id="SM00448">
    <property type="entry name" value="REC"/>
    <property type="match status" value="1"/>
</dbReference>
<dbReference type="Gene3D" id="3.40.50.2300">
    <property type="match status" value="1"/>
</dbReference>
<dbReference type="SUPFAM" id="SSF52172">
    <property type="entry name" value="CheY-like"/>
    <property type="match status" value="1"/>
</dbReference>
<dbReference type="InterPro" id="IPR011006">
    <property type="entry name" value="CheY-like_superfamily"/>
</dbReference>
<organism evidence="3 4">
    <name type="scientific">Solirubrobacter deserti</name>
    <dbReference type="NCBI Taxonomy" id="2282478"/>
    <lineage>
        <taxon>Bacteria</taxon>
        <taxon>Bacillati</taxon>
        <taxon>Actinomycetota</taxon>
        <taxon>Thermoleophilia</taxon>
        <taxon>Solirubrobacterales</taxon>
        <taxon>Solirubrobacteraceae</taxon>
        <taxon>Solirubrobacter</taxon>
    </lineage>
</organism>
<feature type="domain" description="Response regulatory" evidence="2">
    <location>
        <begin position="4"/>
        <end position="118"/>
    </location>
</feature>
<dbReference type="RefSeq" id="WP_202956050.1">
    <property type="nucleotide sequence ID" value="NZ_JAPCID010000065.1"/>
</dbReference>
<name>A0ABT4RTR3_9ACTN</name>
<gene>
    <name evidence="3" type="ORF">OJ962_30075</name>
</gene>